<dbReference type="InterPro" id="IPR036396">
    <property type="entry name" value="Cyt_P450_sf"/>
</dbReference>
<name>A0ABV7K8R1_9HYPH</name>
<dbReference type="PANTHER" id="PTHR24305">
    <property type="entry name" value="CYTOCHROME P450"/>
    <property type="match status" value="1"/>
</dbReference>
<sequence>MKHPVQFKTMPASLESFGVAVDFLSRREPFVADQVGPFIRAVRRQILRREHVVGFDGATLVGYAGWLPTTRAAADAWLENGGELHSADHGADAVALTIVAVDDPRVTLGLMRAARELNPGLRVFFKRSYADATREARKSAVMNRTGLTPDQSVENRPAPPAAAPARSGARPPIADDPCAFLYALAERSPGATERVAIGEEQVLVVQDPQVAAHVLVDNLANYSKNFSSFTPFFGRSRLTLDGDAWRRSQRISQGFIAPHDTARATEIFSRLYAGLAEELASRGGAAGPVDGALDRAAVAALTETAFSTPLAELGDGFAADLRPIIHYTARRAWDLPGVPPAVNETMLAEAQAAAGRVRKAIARMVERRRRVEPRDNDALSALIAAADRTECEPEEIRIDLAGELVTLVVAGSDTTSAALGWALSILAAFPAFQNALRDEIFAAFGHGGPTLENLERVPNLRPFIDETLRMFPPVAILSRFANGSDTVGGHAVAAGDRVLVSVIGLHQNPANWDAPREFLIERHHAEQRARGERRSRFMAFSAGPRICGGARFARMEMEIALAQILRTCRLELAEPLPLAFDWGASMRRRGGQKIKVTRL</sequence>
<dbReference type="PANTHER" id="PTHR24305:SF166">
    <property type="entry name" value="CYTOCHROME P450 12A4, MITOCHONDRIAL-RELATED"/>
    <property type="match status" value="1"/>
</dbReference>
<protein>
    <submittedName>
        <fullName evidence="3">Cytochrome P450</fullName>
    </submittedName>
</protein>
<dbReference type="EMBL" id="JBHRTK010000004">
    <property type="protein sequence ID" value="MFC3205499.1"/>
    <property type="molecule type" value="Genomic_DNA"/>
</dbReference>
<evidence type="ECO:0000256" key="2">
    <source>
        <dbReference type="SAM" id="MobiDB-lite"/>
    </source>
</evidence>
<gene>
    <name evidence="3" type="ORF">ACFOHJ_04685</name>
</gene>
<dbReference type="InterPro" id="IPR002401">
    <property type="entry name" value="Cyt_P450_E_grp-I"/>
</dbReference>
<feature type="region of interest" description="Disordered" evidence="2">
    <location>
        <begin position="136"/>
        <end position="171"/>
    </location>
</feature>
<dbReference type="PRINTS" id="PR00463">
    <property type="entry name" value="EP450I"/>
</dbReference>
<evidence type="ECO:0000256" key="1">
    <source>
        <dbReference type="ARBA" id="ARBA00010617"/>
    </source>
</evidence>
<dbReference type="Proteomes" id="UP001595583">
    <property type="component" value="Unassembled WGS sequence"/>
</dbReference>
<dbReference type="InterPro" id="IPR001128">
    <property type="entry name" value="Cyt_P450"/>
</dbReference>
<feature type="compositionally biased region" description="Polar residues" evidence="2">
    <location>
        <begin position="145"/>
        <end position="154"/>
    </location>
</feature>
<dbReference type="Gene3D" id="1.10.630.10">
    <property type="entry name" value="Cytochrome P450"/>
    <property type="match status" value="1"/>
</dbReference>
<comment type="similarity">
    <text evidence="1">Belongs to the cytochrome P450 family.</text>
</comment>
<accession>A0ABV7K8R1</accession>
<evidence type="ECO:0000313" key="4">
    <source>
        <dbReference type="Proteomes" id="UP001595583"/>
    </source>
</evidence>
<comment type="caution">
    <text evidence="3">The sequence shown here is derived from an EMBL/GenBank/DDBJ whole genome shotgun (WGS) entry which is preliminary data.</text>
</comment>
<dbReference type="PRINTS" id="PR00385">
    <property type="entry name" value="P450"/>
</dbReference>
<dbReference type="Pfam" id="PF00067">
    <property type="entry name" value="p450"/>
    <property type="match status" value="1"/>
</dbReference>
<proteinExistence type="inferred from homology"/>
<organism evidence="3 4">
    <name type="scientific">Aquamicrobium soli</name>
    <dbReference type="NCBI Taxonomy" id="1811518"/>
    <lineage>
        <taxon>Bacteria</taxon>
        <taxon>Pseudomonadati</taxon>
        <taxon>Pseudomonadota</taxon>
        <taxon>Alphaproteobacteria</taxon>
        <taxon>Hyphomicrobiales</taxon>
        <taxon>Phyllobacteriaceae</taxon>
        <taxon>Aquamicrobium</taxon>
    </lineage>
</organism>
<keyword evidence="4" id="KW-1185">Reference proteome</keyword>
<evidence type="ECO:0000313" key="3">
    <source>
        <dbReference type="EMBL" id="MFC3205499.1"/>
    </source>
</evidence>
<dbReference type="SUPFAM" id="SSF48264">
    <property type="entry name" value="Cytochrome P450"/>
    <property type="match status" value="1"/>
</dbReference>
<dbReference type="RefSeq" id="WP_378219017.1">
    <property type="nucleotide sequence ID" value="NZ_JBHRTK010000004.1"/>
</dbReference>
<reference evidence="4" key="1">
    <citation type="journal article" date="2019" name="Int. J. Syst. Evol. Microbiol.">
        <title>The Global Catalogue of Microorganisms (GCM) 10K type strain sequencing project: providing services to taxonomists for standard genome sequencing and annotation.</title>
        <authorList>
            <consortium name="The Broad Institute Genomics Platform"/>
            <consortium name="The Broad Institute Genome Sequencing Center for Infectious Disease"/>
            <person name="Wu L."/>
            <person name="Ma J."/>
        </authorList>
    </citation>
    <scope>NUCLEOTIDE SEQUENCE [LARGE SCALE GENOMIC DNA]</scope>
    <source>
        <strain evidence="4">KCTC 52165</strain>
    </source>
</reference>
<dbReference type="InterPro" id="IPR050121">
    <property type="entry name" value="Cytochrome_P450_monoxygenase"/>
</dbReference>